<dbReference type="SMART" id="SM00028">
    <property type="entry name" value="TPR"/>
    <property type="match status" value="2"/>
</dbReference>
<evidence type="ECO:0000256" key="3">
    <source>
        <dbReference type="ARBA" id="ARBA00023110"/>
    </source>
</evidence>
<sequence>MYEHSKFRFQSNMKPNKNPVVFLDINIGSRKAGRVVLELFKDVVPKTAENFRALCTGEKGSGVSGKPLHYKGSIFHKAVSEFMIQGGDITMFDGTGGESIYGLTFKDENFKLKHHSAGMLSMAKAGSDCSSSQFFITTIPCDHLDGVNVVFGEVRKGLGVVEEVSRVGTHEDRPFAKCWIEDCGELGHNEEEWGIGEADGTADVYPSYPTDWNASSQQLEIDSLETVITKIKNSGNYFFKVKEFVCAGCKYQKALRYIEWSRSKLKEIQNDPKQKNFVDAELICLLNSAAVSLKRKLFREALESCDLALKIDSKCVKALYRRAQAKQGLYEYEAALKDLRKAYCLSRNDKMIHREICSLRKLMMDYLTMEKIRCEKMFK</sequence>
<reference evidence="6 7" key="1">
    <citation type="journal article" date="2014" name="Nat. Commun.">
        <title>Molecular traces of alternative social organization in a termite genome.</title>
        <authorList>
            <person name="Terrapon N."/>
            <person name="Li C."/>
            <person name="Robertson H.M."/>
            <person name="Ji L."/>
            <person name="Meng X."/>
            <person name="Booth W."/>
            <person name="Chen Z."/>
            <person name="Childers C.P."/>
            <person name="Glastad K.M."/>
            <person name="Gokhale K."/>
            <person name="Gowin J."/>
            <person name="Gronenberg W."/>
            <person name="Hermansen R.A."/>
            <person name="Hu H."/>
            <person name="Hunt B.G."/>
            <person name="Huylmans A.K."/>
            <person name="Khalil S.M."/>
            <person name="Mitchell R.D."/>
            <person name="Munoz-Torres M.C."/>
            <person name="Mustard J.A."/>
            <person name="Pan H."/>
            <person name="Reese J.T."/>
            <person name="Scharf M.E."/>
            <person name="Sun F."/>
            <person name="Vogel H."/>
            <person name="Xiao J."/>
            <person name="Yang W."/>
            <person name="Yang Z."/>
            <person name="Yang Z."/>
            <person name="Zhou J."/>
            <person name="Zhu J."/>
            <person name="Brent C.S."/>
            <person name="Elsik C.G."/>
            <person name="Goodisman M.A."/>
            <person name="Liberles D.A."/>
            <person name="Roe R.M."/>
            <person name="Vargo E.L."/>
            <person name="Vilcinskas A."/>
            <person name="Wang J."/>
            <person name="Bornberg-Bauer E."/>
            <person name="Korb J."/>
            <person name="Zhang G."/>
            <person name="Liebig J."/>
        </authorList>
    </citation>
    <scope>NUCLEOTIDE SEQUENCE [LARGE SCALE GENOMIC DNA]</scope>
    <source>
        <tissue evidence="6">Whole organism</tissue>
    </source>
</reference>
<evidence type="ECO:0000313" key="6">
    <source>
        <dbReference type="EMBL" id="KDR20206.1"/>
    </source>
</evidence>
<protein>
    <recommendedName>
        <fullName evidence="2">peptidylprolyl isomerase</fullName>
        <ecNumber evidence="2">5.2.1.8</ecNumber>
    </recommendedName>
</protein>
<dbReference type="FunCoup" id="A0A067RL00">
    <property type="interactions" value="1937"/>
</dbReference>
<dbReference type="InterPro" id="IPR002130">
    <property type="entry name" value="Cyclophilin-type_PPIase_dom"/>
</dbReference>
<keyword evidence="3" id="KW-0697">Rotamase</keyword>
<dbReference type="GO" id="GO:0006457">
    <property type="term" value="P:protein folding"/>
    <property type="evidence" value="ECO:0007669"/>
    <property type="project" value="TreeGrafter"/>
</dbReference>
<dbReference type="PANTHER" id="PTHR11071:SF561">
    <property type="entry name" value="PEPTIDYL-PROLYL CIS-TRANS ISOMERASE D-RELATED"/>
    <property type="match status" value="1"/>
</dbReference>
<dbReference type="eggNOG" id="KOG0546">
    <property type="taxonomic scope" value="Eukaryota"/>
</dbReference>
<dbReference type="InterPro" id="IPR029000">
    <property type="entry name" value="Cyclophilin-like_dom_sf"/>
</dbReference>
<dbReference type="STRING" id="136037.A0A067RL00"/>
<evidence type="ECO:0000259" key="5">
    <source>
        <dbReference type="PROSITE" id="PS50072"/>
    </source>
</evidence>
<keyword evidence="7" id="KW-1185">Reference proteome</keyword>
<dbReference type="Gene3D" id="2.40.100.10">
    <property type="entry name" value="Cyclophilin-like"/>
    <property type="match status" value="1"/>
</dbReference>
<dbReference type="SUPFAM" id="SSF48452">
    <property type="entry name" value="TPR-like"/>
    <property type="match status" value="1"/>
</dbReference>
<comment type="catalytic activity">
    <reaction evidence="1">
        <text>[protein]-peptidylproline (omega=180) = [protein]-peptidylproline (omega=0)</text>
        <dbReference type="Rhea" id="RHEA:16237"/>
        <dbReference type="Rhea" id="RHEA-COMP:10747"/>
        <dbReference type="Rhea" id="RHEA-COMP:10748"/>
        <dbReference type="ChEBI" id="CHEBI:83833"/>
        <dbReference type="ChEBI" id="CHEBI:83834"/>
        <dbReference type="EC" id="5.2.1.8"/>
    </reaction>
</comment>
<dbReference type="EC" id="5.2.1.8" evidence="2"/>
<evidence type="ECO:0000313" key="7">
    <source>
        <dbReference type="Proteomes" id="UP000027135"/>
    </source>
</evidence>
<name>A0A067RL00_ZOONE</name>
<feature type="domain" description="PPIase cyclophilin-type" evidence="5">
    <location>
        <begin position="22"/>
        <end position="185"/>
    </location>
</feature>
<accession>A0A067RL00</accession>
<dbReference type="FunFam" id="2.40.100.10:FF:000025">
    <property type="entry name" value="Peptidyl-prolyl cis-trans isomerase CYP19-2"/>
    <property type="match status" value="1"/>
</dbReference>
<dbReference type="EMBL" id="KK852614">
    <property type="protein sequence ID" value="KDR20206.1"/>
    <property type="molecule type" value="Genomic_DNA"/>
</dbReference>
<dbReference type="InterPro" id="IPR019734">
    <property type="entry name" value="TPR_rpt"/>
</dbReference>
<dbReference type="AlphaFoldDB" id="A0A067RL00"/>
<keyword evidence="4 6" id="KW-0413">Isomerase</keyword>
<dbReference type="PROSITE" id="PS50072">
    <property type="entry name" value="CSA_PPIASE_2"/>
    <property type="match status" value="1"/>
</dbReference>
<dbReference type="PANTHER" id="PTHR11071">
    <property type="entry name" value="PEPTIDYL-PROLYL CIS-TRANS ISOMERASE"/>
    <property type="match status" value="1"/>
</dbReference>
<evidence type="ECO:0000256" key="1">
    <source>
        <dbReference type="ARBA" id="ARBA00000971"/>
    </source>
</evidence>
<dbReference type="GO" id="GO:0005739">
    <property type="term" value="C:mitochondrion"/>
    <property type="evidence" value="ECO:0007669"/>
    <property type="project" value="TreeGrafter"/>
</dbReference>
<proteinExistence type="predicted"/>
<dbReference type="SUPFAM" id="SSF50891">
    <property type="entry name" value="Cyclophilin-like"/>
    <property type="match status" value="1"/>
</dbReference>
<dbReference type="GO" id="GO:0003755">
    <property type="term" value="F:peptidyl-prolyl cis-trans isomerase activity"/>
    <property type="evidence" value="ECO:0007669"/>
    <property type="project" value="UniProtKB-KW"/>
</dbReference>
<dbReference type="Gene3D" id="1.25.40.10">
    <property type="entry name" value="Tetratricopeptide repeat domain"/>
    <property type="match status" value="1"/>
</dbReference>
<dbReference type="OrthoDB" id="407558at2759"/>
<dbReference type="GO" id="GO:0016018">
    <property type="term" value="F:cyclosporin A binding"/>
    <property type="evidence" value="ECO:0007669"/>
    <property type="project" value="TreeGrafter"/>
</dbReference>
<evidence type="ECO:0000256" key="4">
    <source>
        <dbReference type="ARBA" id="ARBA00023235"/>
    </source>
</evidence>
<dbReference type="InParanoid" id="A0A067RL00"/>
<organism evidence="6 7">
    <name type="scientific">Zootermopsis nevadensis</name>
    <name type="common">Dampwood termite</name>
    <dbReference type="NCBI Taxonomy" id="136037"/>
    <lineage>
        <taxon>Eukaryota</taxon>
        <taxon>Metazoa</taxon>
        <taxon>Ecdysozoa</taxon>
        <taxon>Arthropoda</taxon>
        <taxon>Hexapoda</taxon>
        <taxon>Insecta</taxon>
        <taxon>Pterygota</taxon>
        <taxon>Neoptera</taxon>
        <taxon>Polyneoptera</taxon>
        <taxon>Dictyoptera</taxon>
        <taxon>Blattodea</taxon>
        <taxon>Blattoidea</taxon>
        <taxon>Termitoidae</taxon>
        <taxon>Termopsidae</taxon>
        <taxon>Zootermopsis</taxon>
    </lineage>
</organism>
<dbReference type="Proteomes" id="UP000027135">
    <property type="component" value="Unassembled WGS sequence"/>
</dbReference>
<dbReference type="InterPro" id="IPR011990">
    <property type="entry name" value="TPR-like_helical_dom_sf"/>
</dbReference>
<dbReference type="Pfam" id="PF00160">
    <property type="entry name" value="Pro_isomerase"/>
    <property type="match status" value="1"/>
</dbReference>
<gene>
    <name evidence="6" type="ORF">L798_05685</name>
</gene>
<dbReference type="PRINTS" id="PR00153">
    <property type="entry name" value="CSAPPISMRASE"/>
</dbReference>
<evidence type="ECO:0000256" key="2">
    <source>
        <dbReference type="ARBA" id="ARBA00013194"/>
    </source>
</evidence>
<dbReference type="OMA" id="EMEQNCN"/>